<gene>
    <name evidence="2" type="ORF">UTRI_00060_B</name>
</gene>
<feature type="region of interest" description="Disordered" evidence="1">
    <location>
        <begin position="208"/>
        <end position="246"/>
    </location>
</feature>
<feature type="region of interest" description="Disordered" evidence="1">
    <location>
        <begin position="1"/>
        <end position="112"/>
    </location>
</feature>
<evidence type="ECO:0000256" key="1">
    <source>
        <dbReference type="SAM" id="MobiDB-lite"/>
    </source>
</evidence>
<evidence type="ECO:0008006" key="4">
    <source>
        <dbReference type="Google" id="ProtNLM"/>
    </source>
</evidence>
<feature type="compositionally biased region" description="Basic residues" evidence="1">
    <location>
        <begin position="10"/>
        <end position="19"/>
    </location>
</feature>
<protein>
    <recommendedName>
        <fullName evidence="4">Zn(2)-C6 fungal-type domain-containing protein</fullName>
    </recommendedName>
</protein>
<reference evidence="2 3" key="1">
    <citation type="submission" date="2018-03" db="EMBL/GenBank/DDBJ databases">
        <authorList>
            <person name="Guldener U."/>
        </authorList>
    </citation>
    <scope>NUCLEOTIDE SEQUENCE [LARGE SCALE GENOMIC DNA]</scope>
    <source>
        <strain evidence="2 3">NBRC100155</strain>
    </source>
</reference>
<organism evidence="2 3">
    <name type="scientific">Ustilago trichophora</name>
    <dbReference type="NCBI Taxonomy" id="86804"/>
    <lineage>
        <taxon>Eukaryota</taxon>
        <taxon>Fungi</taxon>
        <taxon>Dikarya</taxon>
        <taxon>Basidiomycota</taxon>
        <taxon>Ustilaginomycotina</taxon>
        <taxon>Ustilaginomycetes</taxon>
        <taxon>Ustilaginales</taxon>
        <taxon>Ustilaginaceae</taxon>
        <taxon>Ustilago</taxon>
    </lineage>
</organism>
<dbReference type="AlphaFoldDB" id="A0A5C3DNN2"/>
<feature type="compositionally biased region" description="Low complexity" evidence="1">
    <location>
        <begin position="217"/>
        <end position="233"/>
    </location>
</feature>
<dbReference type="Proteomes" id="UP000324022">
    <property type="component" value="Unassembled WGS sequence"/>
</dbReference>
<keyword evidence="3" id="KW-1185">Reference proteome</keyword>
<accession>A0A5C3DNN2</accession>
<sequence length="408" mass="43577">MSSSSLRSSPRAKKIKKSMRTSLPDYTPSTSGSPAGGEQAIFDWLSTHTSPPGSAARRTEVSTEPSSEVELQYGRGRFISSKDGLPASSSSGGDSPTRSSTRHSSPMSISTFPDDLLEDLIGALDEGSSPHVPTPTAAPTKGKQKARRQEGDWVETCDRCLKLELECLITSSMSSAKACRNCQLSHTKCTINGIGVCSPDVAFKIRRKVKPKKQKKAGQAVGWSSRNLDSSLSSRKRKTGTTLDVGERSVQNSTVVAQSSPRFRETVASSPSSALTSAPSLVPAAASVPASTAHQAALSTYTKGLLIDTKQAIRRCQFLLADPSSLRAMRPTLTLLAEELTETPDCACSPTLGKVVAYMRRISHDCIPSQAASLRSDEVKQSERLLLAKTLFDRCLTLTETLVGDGTP</sequence>
<evidence type="ECO:0000313" key="3">
    <source>
        <dbReference type="Proteomes" id="UP000324022"/>
    </source>
</evidence>
<proteinExistence type="predicted"/>
<evidence type="ECO:0000313" key="2">
    <source>
        <dbReference type="EMBL" id="SPO19675.1"/>
    </source>
</evidence>
<dbReference type="EMBL" id="OOIN01000001">
    <property type="protein sequence ID" value="SPO19675.1"/>
    <property type="molecule type" value="Genomic_DNA"/>
</dbReference>
<feature type="region of interest" description="Disordered" evidence="1">
    <location>
        <begin position="124"/>
        <end position="149"/>
    </location>
</feature>
<feature type="compositionally biased region" description="Low complexity" evidence="1">
    <location>
        <begin position="88"/>
        <end position="111"/>
    </location>
</feature>
<name>A0A5C3DNN2_9BASI</name>